<dbReference type="Proteomes" id="UP000342249">
    <property type="component" value="Unassembled WGS sequence"/>
</dbReference>
<comment type="caution">
    <text evidence="2">The sequence shown here is derived from an EMBL/GenBank/DDBJ whole genome shotgun (WGS) entry which is preliminary data.</text>
</comment>
<sequence>MGLLDRFKKDKVLKQELDKNADFQSLFQIHLLFCYKPTKPGANIIKEALNRKFGNIDVVSGDKSLTSFAVKKYTAKFKEGSIPPQVLMMEVQPFKEETISEFERTQLWDVKDNEELLGSCKYRLIISDMMAATMEYKERCELLVGWLEVALTLFPNCTAIWVPSSGKLLTSEQVNNNKIKDEDKFIYLCVNVRFFNIQNTEDMLVDTLGLYAIGLPDLQYHFHNLKPDDIVGHAFNVASYIFTANAPVKSGETIDGLEGGKMSKVVRWRCQYEKSLIQPVREVMDICLGEYASGTRQ</sequence>
<feature type="domain" description="DUF4261" evidence="1">
    <location>
        <begin position="206"/>
        <end position="286"/>
    </location>
</feature>
<dbReference type="InterPro" id="IPR025357">
    <property type="entry name" value="DUF4261"/>
</dbReference>
<evidence type="ECO:0000313" key="2">
    <source>
        <dbReference type="EMBL" id="MPQ62853.1"/>
    </source>
</evidence>
<dbReference type="AlphaFoldDB" id="A0A5N7IPG3"/>
<dbReference type="Pfam" id="PF14080">
    <property type="entry name" value="DUF4261"/>
    <property type="match status" value="1"/>
</dbReference>
<accession>A0A5N7IPG3</accession>
<evidence type="ECO:0000259" key="1">
    <source>
        <dbReference type="Pfam" id="PF14080"/>
    </source>
</evidence>
<name>A0A5N7IPG3_9CLOT</name>
<dbReference type="EMBL" id="SPSF01000032">
    <property type="protein sequence ID" value="MPQ62853.1"/>
    <property type="molecule type" value="Genomic_DNA"/>
</dbReference>
<evidence type="ECO:0000313" key="3">
    <source>
        <dbReference type="Proteomes" id="UP000342249"/>
    </source>
</evidence>
<gene>
    <name evidence="2" type="ORF">E4V82_12140</name>
</gene>
<reference evidence="2 3" key="1">
    <citation type="journal article" date="2019" name="Lett. Appl. Microbiol.">
        <title>A case of 'blown pack' spoilage of vacuum-packaged pork likely associated with Clostridium estertheticum in Canada.</title>
        <authorList>
            <person name="Zhang P."/>
            <person name="Ward P."/>
            <person name="McMullen L.M."/>
            <person name="Yang X."/>
        </authorList>
    </citation>
    <scope>NUCLEOTIDE SEQUENCE [LARGE SCALE GENOMIC DNA]</scope>
    <source>
        <strain evidence="2 3">MA19</strain>
    </source>
</reference>
<organism evidence="2 3">
    <name type="scientific">Clostridium estertheticum</name>
    <dbReference type="NCBI Taxonomy" id="238834"/>
    <lineage>
        <taxon>Bacteria</taxon>
        <taxon>Bacillati</taxon>
        <taxon>Bacillota</taxon>
        <taxon>Clostridia</taxon>
        <taxon>Eubacteriales</taxon>
        <taxon>Clostridiaceae</taxon>
        <taxon>Clostridium</taxon>
    </lineage>
</organism>
<proteinExistence type="predicted"/>
<protein>
    <submittedName>
        <fullName evidence="2">DUF4261 domain-containing protein</fullName>
    </submittedName>
</protein>